<dbReference type="Pfam" id="PF03992">
    <property type="entry name" value="ABM"/>
    <property type="match status" value="1"/>
</dbReference>
<keyword evidence="3" id="KW-0560">Oxidoreductase</keyword>
<evidence type="ECO:0000313" key="6">
    <source>
        <dbReference type="Proteomes" id="UP000590738"/>
    </source>
</evidence>
<evidence type="ECO:0000313" key="4">
    <source>
        <dbReference type="EMBL" id="WEA22399.1"/>
    </source>
</evidence>
<dbReference type="EMBL" id="JACGDA010000002">
    <property type="protein sequence ID" value="MBA6146242.1"/>
    <property type="molecule type" value="Genomic_DNA"/>
</dbReference>
<dbReference type="EMBL" id="JACGCZ010000021">
    <property type="protein sequence ID" value="MBA6143590.1"/>
    <property type="molecule type" value="Genomic_DNA"/>
</dbReference>
<reference evidence="5 6" key="1">
    <citation type="submission" date="2020-07" db="EMBL/GenBank/DDBJ databases">
        <title>Diversity of carbapenemase encoding genes among Pseudomonas putida group clinical isolates in a tertiary Brazilian hospital.</title>
        <authorList>
            <person name="Alberto-Lei F."/>
            <person name="Nodari C.S."/>
            <person name="Streling A.P."/>
            <person name="Paulino J.T."/>
            <person name="Bessa-Neto F.O."/>
            <person name="Cayo R."/>
            <person name="Gales A.C."/>
        </authorList>
    </citation>
    <scope>NUCLEOTIDE SEQUENCE [LARGE SCALE GENOMIC DNA]</scope>
    <source>
        <strain evidence="3 5">11213</strain>
        <strain evidence="2 6">12273</strain>
    </source>
</reference>
<dbReference type="AlphaFoldDB" id="A0A7W2LSG3"/>
<dbReference type="GO" id="GO:0004497">
    <property type="term" value="F:monooxygenase activity"/>
    <property type="evidence" value="ECO:0007669"/>
    <property type="project" value="UniProtKB-KW"/>
</dbReference>
<dbReference type="PROSITE" id="PS51725">
    <property type="entry name" value="ABM"/>
    <property type="match status" value="1"/>
</dbReference>
<dbReference type="Proteomes" id="UP000590738">
    <property type="component" value="Unassembled WGS sequence"/>
</dbReference>
<evidence type="ECO:0000313" key="3">
    <source>
        <dbReference type="EMBL" id="MBA6146242.1"/>
    </source>
</evidence>
<sequence length="100" mass="11537">MPNNLPIVIIARLKAEEGLEEDLLTELRSLVEASKKEEGCIQYVLHKLEGVPTDFMIYEIWKSQKALDEHTLQPHYQNFSFKAASMLAEQPTIDKFEQAF</sequence>
<accession>A0A7W2LSG3</accession>
<dbReference type="Proteomes" id="UP001217631">
    <property type="component" value="Chromosome"/>
</dbReference>
<organism evidence="3 5">
    <name type="scientific">Pseudomonas juntendi</name>
    <dbReference type="NCBI Taxonomy" id="2666183"/>
    <lineage>
        <taxon>Bacteria</taxon>
        <taxon>Pseudomonadati</taxon>
        <taxon>Pseudomonadota</taxon>
        <taxon>Gammaproteobacteria</taxon>
        <taxon>Pseudomonadales</taxon>
        <taxon>Pseudomonadaceae</taxon>
        <taxon>Pseudomonas</taxon>
    </lineage>
</organism>
<dbReference type="PANTHER" id="PTHR33336">
    <property type="entry name" value="QUINOL MONOOXYGENASE YGIN-RELATED"/>
    <property type="match status" value="1"/>
</dbReference>
<dbReference type="EMBL" id="CP118677">
    <property type="protein sequence ID" value="WEA22399.1"/>
    <property type="molecule type" value="Genomic_DNA"/>
</dbReference>
<dbReference type="RefSeq" id="WP_050492166.1">
    <property type="nucleotide sequence ID" value="NZ_BQHP01000003.1"/>
</dbReference>
<evidence type="ECO:0000259" key="1">
    <source>
        <dbReference type="PROSITE" id="PS51725"/>
    </source>
</evidence>
<gene>
    <name evidence="2" type="ORF">H4B97_14140</name>
    <name evidence="3" type="ORF">H4C15_01760</name>
    <name evidence="4" type="ORF">PWA60_09450</name>
</gene>
<reference evidence="4" key="2">
    <citation type="submission" date="2023-02" db="EMBL/GenBank/DDBJ databases">
        <title>tmexCD-toprJ-like cluster.</title>
        <authorList>
            <person name="Gao X."/>
            <person name="Wang C."/>
            <person name="Liu J."/>
        </authorList>
    </citation>
    <scope>NUCLEOTIDE SEQUENCE</scope>
    <source>
        <strain evidence="4">GDW21C697WI</strain>
    </source>
</reference>
<name>A0A7W2LSG3_9PSED</name>
<dbReference type="Proteomes" id="UP000577346">
    <property type="component" value="Unassembled WGS sequence"/>
</dbReference>
<keyword evidence="3" id="KW-0503">Monooxygenase</keyword>
<feature type="domain" description="ABM" evidence="1">
    <location>
        <begin position="7"/>
        <end position="96"/>
    </location>
</feature>
<dbReference type="InterPro" id="IPR011008">
    <property type="entry name" value="Dimeric_a/b-barrel"/>
</dbReference>
<dbReference type="InterPro" id="IPR007138">
    <property type="entry name" value="ABM_dom"/>
</dbReference>
<protein>
    <submittedName>
        <fullName evidence="3">Antibiotic biosynthesis monooxygenase</fullName>
    </submittedName>
    <submittedName>
        <fullName evidence="4">Quinol monooxygenase</fullName>
    </submittedName>
</protein>
<evidence type="ECO:0000313" key="5">
    <source>
        <dbReference type="Proteomes" id="UP000577346"/>
    </source>
</evidence>
<dbReference type="PANTHER" id="PTHR33336:SF3">
    <property type="entry name" value="ABM DOMAIN-CONTAINING PROTEIN"/>
    <property type="match status" value="1"/>
</dbReference>
<dbReference type="SUPFAM" id="SSF54909">
    <property type="entry name" value="Dimeric alpha+beta barrel"/>
    <property type="match status" value="1"/>
</dbReference>
<evidence type="ECO:0000313" key="2">
    <source>
        <dbReference type="EMBL" id="MBA6143590.1"/>
    </source>
</evidence>
<dbReference type="Gene3D" id="3.30.70.100">
    <property type="match status" value="1"/>
</dbReference>
<proteinExistence type="predicted"/>
<dbReference type="InterPro" id="IPR050744">
    <property type="entry name" value="AI-2_Isomerase_LsrG"/>
</dbReference>